<dbReference type="EMBL" id="MPOH02000016">
    <property type="protein sequence ID" value="OQD53900.1"/>
    <property type="molecule type" value="Genomic_DNA"/>
</dbReference>
<dbReference type="InterPro" id="IPR036250">
    <property type="entry name" value="AcylCo_DH-like_C"/>
</dbReference>
<comment type="similarity">
    <text evidence="2">Belongs to the HpaH/HsaA monooxygenase family.</text>
</comment>
<dbReference type="Proteomes" id="UP000184286">
    <property type="component" value="Unassembled WGS sequence"/>
</dbReference>
<evidence type="ECO:0000256" key="1">
    <source>
        <dbReference type="ARBA" id="ARBA00023002"/>
    </source>
</evidence>
<dbReference type="Pfam" id="PF02771">
    <property type="entry name" value="Acyl-CoA_dh_N"/>
    <property type="match status" value="1"/>
</dbReference>
<dbReference type="InterPro" id="IPR009100">
    <property type="entry name" value="AcylCoA_DH/oxidase_NM_dom_sf"/>
</dbReference>
<keyword evidence="1" id="KW-0560">Oxidoreductase</keyword>
<dbReference type="GO" id="GO:0005737">
    <property type="term" value="C:cytoplasm"/>
    <property type="evidence" value="ECO:0007669"/>
    <property type="project" value="TreeGrafter"/>
</dbReference>
<evidence type="ECO:0000259" key="3">
    <source>
        <dbReference type="Pfam" id="PF02771"/>
    </source>
</evidence>
<dbReference type="PIRSF" id="PIRSF016578">
    <property type="entry name" value="HsaA"/>
    <property type="match status" value="1"/>
</dbReference>
<dbReference type="Pfam" id="PF08028">
    <property type="entry name" value="Acyl-CoA_dh_2"/>
    <property type="match status" value="1"/>
</dbReference>
<accession>A0A1V6MN30</accession>
<gene>
    <name evidence="5" type="ORF">BM536_027095</name>
</gene>
<dbReference type="GO" id="GO:0003995">
    <property type="term" value="F:acyl-CoA dehydrogenase activity"/>
    <property type="evidence" value="ECO:0007669"/>
    <property type="project" value="TreeGrafter"/>
</dbReference>
<dbReference type="SUPFAM" id="SSF56645">
    <property type="entry name" value="Acyl-CoA dehydrogenase NM domain-like"/>
    <property type="match status" value="1"/>
</dbReference>
<sequence>MTRTDIEAASVLDAVRAVVPTLRENGKDGEDRRWIADENVEVLAKAGVFRTGVPKRFGGLEFSVPQQIDLLLEISRGCGSTGWVCEGWITGAWMIRLFSEQAQQEVYAGGSARVSGGFTPSGTLVPAEGGYVLNGRWRFTTGCRGADWNLAATNLQLPDGSVRQALTVLPIDDLVLEDDWHTMAAAGTGSSTTVATDVFVPEHRVVDMEEAFTTGGGSPTGPGEGRDYGLISVVMAESTATLIGMAQGAYELFLERVHRPISYTPWLDQAEHPLTQVQVATAAARIAAARALLAGQADLVQRRADAGEKLTPEERATLRGTCGYAVQLAKEATHALFTASGASAIQRSLPIQRFFRDVQGISMHAMMTPDANLEVYGRVLLGLEPNTPFL</sequence>
<comment type="caution">
    <text evidence="5">The sequence shown here is derived from an EMBL/GenBank/DDBJ whole genome shotgun (WGS) entry which is preliminary data.</text>
</comment>
<evidence type="ECO:0000313" key="6">
    <source>
        <dbReference type="Proteomes" id="UP000184286"/>
    </source>
</evidence>
<dbReference type="GO" id="GO:0016712">
    <property type="term" value="F:oxidoreductase activity, acting on paired donors, with incorporation or reduction of molecular oxygen, reduced flavin or flavoprotein as one donor, and incorporation of one atom of oxygen"/>
    <property type="evidence" value="ECO:0007669"/>
    <property type="project" value="TreeGrafter"/>
</dbReference>
<dbReference type="GO" id="GO:0050660">
    <property type="term" value="F:flavin adenine dinucleotide binding"/>
    <property type="evidence" value="ECO:0007669"/>
    <property type="project" value="InterPro"/>
</dbReference>
<name>A0A1V6MN30_9ACTN</name>
<dbReference type="InterPro" id="IPR050741">
    <property type="entry name" value="Acyl-CoA_dehydrogenase"/>
</dbReference>
<dbReference type="STRING" id="114686.BM536_027095"/>
<dbReference type="InterPro" id="IPR037069">
    <property type="entry name" value="AcylCoA_DH/ox_N_sf"/>
</dbReference>
<evidence type="ECO:0000259" key="4">
    <source>
        <dbReference type="Pfam" id="PF08028"/>
    </source>
</evidence>
<dbReference type="InterPro" id="IPR013786">
    <property type="entry name" value="AcylCoA_DH/ox_N"/>
</dbReference>
<dbReference type="SUPFAM" id="SSF47203">
    <property type="entry name" value="Acyl-CoA dehydrogenase C-terminal domain-like"/>
    <property type="match status" value="1"/>
</dbReference>
<dbReference type="RefSeq" id="WP_073493394.1">
    <property type="nucleotide sequence ID" value="NZ_MPOH02000016.1"/>
</dbReference>
<feature type="domain" description="Acyl-CoA dehydrogenase/oxidase N-terminal" evidence="3">
    <location>
        <begin position="26"/>
        <end position="108"/>
    </location>
</feature>
<evidence type="ECO:0000256" key="2">
    <source>
        <dbReference type="ARBA" id="ARBA00049661"/>
    </source>
</evidence>
<dbReference type="Gene3D" id="1.20.140.10">
    <property type="entry name" value="Butyryl-CoA Dehydrogenase, subunit A, domain 3"/>
    <property type="match status" value="1"/>
</dbReference>
<proteinExistence type="inferred from homology"/>
<dbReference type="PANTHER" id="PTHR48083:SF19">
    <property type="entry name" value="FLAVIN-DEPENDENT MONOOXYGENASE, OXYGENASE SUBUNIT HSAA"/>
    <property type="match status" value="1"/>
</dbReference>
<organism evidence="5 6">
    <name type="scientific">Streptomyces phaeoluteigriseus</name>
    <dbReference type="NCBI Taxonomy" id="114686"/>
    <lineage>
        <taxon>Bacteria</taxon>
        <taxon>Bacillati</taxon>
        <taxon>Actinomycetota</taxon>
        <taxon>Actinomycetes</taxon>
        <taxon>Kitasatosporales</taxon>
        <taxon>Streptomycetaceae</taxon>
        <taxon>Streptomyces</taxon>
        <taxon>Streptomyces aurantiacus group</taxon>
    </lineage>
</organism>
<dbReference type="InterPro" id="IPR046373">
    <property type="entry name" value="Acyl-CoA_Oxase/DH_mid-dom_sf"/>
</dbReference>
<reference evidence="5 6" key="2">
    <citation type="submission" date="2017-02" db="EMBL/GenBank/DDBJ databases">
        <title>Draft genome sequence of Streptomyces phaeoluteigriseus type strain DSM41896.</title>
        <authorList>
            <person name="Salih T.S."/>
            <person name="Algora Gallardo L."/>
            <person name="Melo Santos T."/>
            <person name="Filgueira Martinez S."/>
            <person name="Herron P.R."/>
        </authorList>
    </citation>
    <scope>NUCLEOTIDE SEQUENCE [LARGE SCALE GENOMIC DNA]</scope>
    <source>
        <strain evidence="5 6">DSM 41896</strain>
    </source>
</reference>
<protein>
    <submittedName>
        <fullName evidence="5">Acyl-CoA dehydrogenase</fullName>
    </submittedName>
</protein>
<reference evidence="6" key="1">
    <citation type="submission" date="2016-11" db="EMBL/GenBank/DDBJ databases">
        <authorList>
            <person name="Schniete J.K."/>
            <person name="Salih T."/>
            <person name="Algora Gallardo L."/>
            <person name="Martinez Fernandez S."/>
            <person name="Herron P.R."/>
        </authorList>
    </citation>
    <scope>NUCLEOTIDE SEQUENCE [LARGE SCALE GENOMIC DNA]</scope>
    <source>
        <strain evidence="6">DSM 41896</strain>
    </source>
</reference>
<dbReference type="Gene3D" id="1.10.540.10">
    <property type="entry name" value="Acyl-CoA dehydrogenase/oxidase, N-terminal domain"/>
    <property type="match status" value="1"/>
</dbReference>
<dbReference type="GO" id="GO:0033539">
    <property type="term" value="P:fatty acid beta-oxidation using acyl-CoA dehydrogenase"/>
    <property type="evidence" value="ECO:0007669"/>
    <property type="project" value="TreeGrafter"/>
</dbReference>
<dbReference type="InterPro" id="IPR013107">
    <property type="entry name" value="Acyl-CoA_DH_C"/>
</dbReference>
<feature type="domain" description="Acyl-CoA dehydrogenase C-terminal" evidence="4">
    <location>
        <begin position="240"/>
        <end position="368"/>
    </location>
</feature>
<dbReference type="AlphaFoldDB" id="A0A1V6MN30"/>
<dbReference type="PANTHER" id="PTHR48083">
    <property type="entry name" value="MEDIUM-CHAIN SPECIFIC ACYL-COA DEHYDROGENASE, MITOCHONDRIAL-RELATED"/>
    <property type="match status" value="1"/>
</dbReference>
<dbReference type="Gene3D" id="2.40.110.10">
    <property type="entry name" value="Butyryl-CoA Dehydrogenase, subunit A, domain 2"/>
    <property type="match status" value="1"/>
</dbReference>
<evidence type="ECO:0000313" key="5">
    <source>
        <dbReference type="EMBL" id="OQD53900.1"/>
    </source>
</evidence>
<dbReference type="OrthoDB" id="3404950at2"/>